<dbReference type="InterPro" id="IPR000847">
    <property type="entry name" value="LysR_HTH_N"/>
</dbReference>
<dbReference type="InterPro" id="IPR051815">
    <property type="entry name" value="Molybdate_resp_trans_reg"/>
</dbReference>
<sequence>MFTMKIRFELFPILPVAADNPRVGEKLLRLLEAVRETRSIGKAAASSGFSHRHAWTLIRNLEKSLGQQLVVGTRGEGSMLTPYAIRLLHAERRYRMTVQPAIEAAMAEFAAALREEDPGP</sequence>
<evidence type="ECO:0000313" key="2">
    <source>
        <dbReference type="EMBL" id="QEZ48826.1"/>
    </source>
</evidence>
<keyword evidence="2" id="KW-0614">Plasmid</keyword>
<dbReference type="SUPFAM" id="SSF46785">
    <property type="entry name" value="Winged helix' DNA-binding domain"/>
    <property type="match status" value="1"/>
</dbReference>
<dbReference type="EMBL" id="CP032520">
    <property type="protein sequence ID" value="QEZ48826.1"/>
    <property type="molecule type" value="Genomic_DNA"/>
</dbReference>
<dbReference type="Proteomes" id="UP000325743">
    <property type="component" value="Plasmid unnamed1"/>
</dbReference>
<dbReference type="AlphaFoldDB" id="A0A5P3VR44"/>
<accession>A0A5P3VR44</accession>
<reference evidence="2 3" key="1">
    <citation type="submission" date="2018-09" db="EMBL/GenBank/DDBJ databases">
        <title>Complete genome sequence of Cupriavidus oxalaticus T2, a bacterium capable of phenol tolerance and degradation.</title>
        <authorList>
            <person name="Yan J."/>
        </authorList>
    </citation>
    <scope>NUCLEOTIDE SEQUENCE [LARGE SCALE GENOMIC DNA]</scope>
    <source>
        <strain evidence="2 3">T2</strain>
        <plasmid evidence="2 3">unnamed1</plasmid>
    </source>
</reference>
<protein>
    <submittedName>
        <fullName evidence="2">LysR family transcriptional regulator</fullName>
    </submittedName>
</protein>
<dbReference type="Gene3D" id="1.10.10.10">
    <property type="entry name" value="Winged helix-like DNA-binding domain superfamily/Winged helix DNA-binding domain"/>
    <property type="match status" value="1"/>
</dbReference>
<dbReference type="InterPro" id="IPR036390">
    <property type="entry name" value="WH_DNA-bd_sf"/>
</dbReference>
<evidence type="ECO:0000313" key="3">
    <source>
        <dbReference type="Proteomes" id="UP000325743"/>
    </source>
</evidence>
<proteinExistence type="predicted"/>
<dbReference type="InterPro" id="IPR036388">
    <property type="entry name" value="WH-like_DNA-bd_sf"/>
</dbReference>
<dbReference type="GO" id="GO:0003700">
    <property type="term" value="F:DNA-binding transcription factor activity"/>
    <property type="evidence" value="ECO:0007669"/>
    <property type="project" value="InterPro"/>
</dbReference>
<name>A0A5P3VR44_9BURK</name>
<dbReference type="Pfam" id="PF00126">
    <property type="entry name" value="HTH_1"/>
    <property type="match status" value="1"/>
</dbReference>
<gene>
    <name evidence="2" type="ORF">D2917_31630</name>
</gene>
<evidence type="ECO:0000259" key="1">
    <source>
        <dbReference type="Pfam" id="PF00126"/>
    </source>
</evidence>
<geneLocation type="plasmid" evidence="2">
    <name>unnamed1</name>
</geneLocation>
<dbReference type="PANTHER" id="PTHR30432:SF1">
    <property type="entry name" value="DNA-BINDING TRANSCRIPTIONAL DUAL REGULATOR MODE"/>
    <property type="match status" value="1"/>
</dbReference>
<feature type="domain" description="HTH lysR-type" evidence="1">
    <location>
        <begin position="27"/>
        <end position="83"/>
    </location>
</feature>
<dbReference type="PANTHER" id="PTHR30432">
    <property type="entry name" value="TRANSCRIPTIONAL REGULATOR MODE"/>
    <property type="match status" value="1"/>
</dbReference>
<organism evidence="2 3">
    <name type="scientific">Cupriavidus oxalaticus</name>
    <dbReference type="NCBI Taxonomy" id="96344"/>
    <lineage>
        <taxon>Bacteria</taxon>
        <taxon>Pseudomonadati</taxon>
        <taxon>Pseudomonadota</taxon>
        <taxon>Betaproteobacteria</taxon>
        <taxon>Burkholderiales</taxon>
        <taxon>Burkholderiaceae</taxon>
        <taxon>Cupriavidus</taxon>
    </lineage>
</organism>